<comment type="function">
    <text evidence="8">Regulates arginine biosynthesis genes.</text>
</comment>
<dbReference type="InterPro" id="IPR036388">
    <property type="entry name" value="WH-like_DNA-bd_sf"/>
</dbReference>
<keyword evidence="6 8" id="KW-0238">DNA-binding</keyword>
<sequence>MTSQQRLAQLLAQQQIEVTQATLSRDLDELHAAKIRYPDGTMAYWIPDVNDQSLIEVASMTAVGAAEPSKTDQYLSKVLTGLITSVKRAGNLLVVRTPSGAAQYAASALDRQPIVGIVGTIAGDDTVLIITSNEAEAAQRADWLLAITSSDASAHA</sequence>
<dbReference type="InterPro" id="IPR020899">
    <property type="entry name" value="Arg_repress_C"/>
</dbReference>
<evidence type="ECO:0000256" key="3">
    <source>
        <dbReference type="ARBA" id="ARBA00022490"/>
    </source>
</evidence>
<evidence type="ECO:0000259" key="10">
    <source>
        <dbReference type="Pfam" id="PF02863"/>
    </source>
</evidence>
<dbReference type="InterPro" id="IPR001669">
    <property type="entry name" value="Arg_repress"/>
</dbReference>
<protein>
    <recommendedName>
        <fullName evidence="8">Arginine repressor</fullName>
    </recommendedName>
</protein>
<dbReference type="Pfam" id="PF02863">
    <property type="entry name" value="Arg_repressor_C"/>
    <property type="match status" value="1"/>
</dbReference>
<dbReference type="SUPFAM" id="SSF46785">
    <property type="entry name" value="Winged helix' DNA-binding domain"/>
    <property type="match status" value="1"/>
</dbReference>
<dbReference type="Proteomes" id="UP001321766">
    <property type="component" value="Chromosome"/>
</dbReference>
<keyword evidence="8" id="KW-0055">Arginine biosynthesis</keyword>
<dbReference type="PANTHER" id="PTHR34471">
    <property type="entry name" value="ARGININE REPRESSOR"/>
    <property type="match status" value="1"/>
</dbReference>
<keyword evidence="7 8" id="KW-0804">Transcription</keyword>
<evidence type="ECO:0000313" key="12">
    <source>
        <dbReference type="Proteomes" id="UP001321766"/>
    </source>
</evidence>
<name>A0ABM8B7G3_9BIFI</name>
<evidence type="ECO:0000256" key="8">
    <source>
        <dbReference type="HAMAP-Rule" id="MF_00173"/>
    </source>
</evidence>
<comment type="subcellular location">
    <subcellularLocation>
        <location evidence="1 8">Cytoplasm</location>
    </subcellularLocation>
</comment>
<dbReference type="PANTHER" id="PTHR34471:SF1">
    <property type="entry name" value="ARGININE REPRESSOR"/>
    <property type="match status" value="1"/>
</dbReference>
<dbReference type="InterPro" id="IPR020900">
    <property type="entry name" value="Arg_repress_DNA-bd"/>
</dbReference>
<proteinExistence type="inferred from homology"/>
<dbReference type="Pfam" id="PF01316">
    <property type="entry name" value="Arg_repressor"/>
    <property type="match status" value="1"/>
</dbReference>
<dbReference type="HAMAP" id="MF_00173">
    <property type="entry name" value="Arg_repressor"/>
    <property type="match status" value="1"/>
</dbReference>
<dbReference type="Gene3D" id="3.30.1360.40">
    <property type="match status" value="1"/>
</dbReference>
<dbReference type="PRINTS" id="PR01467">
    <property type="entry name" value="ARGREPRESSOR"/>
</dbReference>
<dbReference type="EMBL" id="AP026798">
    <property type="protein sequence ID" value="BDR52811.1"/>
    <property type="molecule type" value="Genomic_DNA"/>
</dbReference>
<organism evidence="11 12">
    <name type="scientific">Bombiscardovia nodaiensis</name>
    <dbReference type="NCBI Taxonomy" id="2932181"/>
    <lineage>
        <taxon>Bacteria</taxon>
        <taxon>Bacillati</taxon>
        <taxon>Actinomycetota</taxon>
        <taxon>Actinomycetes</taxon>
        <taxon>Bifidobacteriales</taxon>
        <taxon>Bifidobacteriaceae</taxon>
        <taxon>Bombiscardovia</taxon>
    </lineage>
</organism>
<keyword evidence="5 8" id="KW-0805">Transcription regulation</keyword>
<keyword evidence="8" id="KW-0028">Amino-acid biosynthesis</keyword>
<gene>
    <name evidence="8 11" type="primary">argR</name>
    <name evidence="11" type="ORF">KIM372_07180</name>
</gene>
<evidence type="ECO:0000256" key="4">
    <source>
        <dbReference type="ARBA" id="ARBA00022491"/>
    </source>
</evidence>
<keyword evidence="3 8" id="KW-0963">Cytoplasm</keyword>
<keyword evidence="12" id="KW-1185">Reference proteome</keyword>
<evidence type="ECO:0000256" key="5">
    <source>
        <dbReference type="ARBA" id="ARBA00023015"/>
    </source>
</evidence>
<comment type="similarity">
    <text evidence="2 8">Belongs to the ArgR family.</text>
</comment>
<dbReference type="InterPro" id="IPR036251">
    <property type="entry name" value="Arg_repress_C_sf"/>
</dbReference>
<comment type="pathway">
    <text evidence="8">Amino-acid biosynthesis; L-arginine biosynthesis [regulation].</text>
</comment>
<keyword evidence="4 8" id="KW-0678">Repressor</keyword>
<evidence type="ECO:0000256" key="7">
    <source>
        <dbReference type="ARBA" id="ARBA00023163"/>
    </source>
</evidence>
<evidence type="ECO:0000259" key="9">
    <source>
        <dbReference type="Pfam" id="PF01316"/>
    </source>
</evidence>
<feature type="domain" description="Arginine repressor C-terminal" evidence="10">
    <location>
        <begin position="82"/>
        <end position="144"/>
    </location>
</feature>
<reference evidence="11 12" key="1">
    <citation type="journal article" date="2023" name="Microbiol. Spectr.">
        <title>Symbiosis of Carpenter Bees with Uncharacterized Lactic Acid Bacteria Showing NAD Auxotrophy.</title>
        <authorList>
            <person name="Kawasaki S."/>
            <person name="Ozawa K."/>
            <person name="Mori T."/>
            <person name="Yamamoto A."/>
            <person name="Ito M."/>
            <person name="Ohkuma M."/>
            <person name="Sakamoto M."/>
            <person name="Matsutani M."/>
        </authorList>
    </citation>
    <scope>NUCLEOTIDE SEQUENCE [LARGE SCALE GENOMIC DNA]</scope>
    <source>
        <strain evidence="11 12">Kim37-2</strain>
    </source>
</reference>
<dbReference type="InterPro" id="IPR036390">
    <property type="entry name" value="WH_DNA-bd_sf"/>
</dbReference>
<accession>A0ABM8B7G3</accession>
<feature type="domain" description="Arginine repressor DNA-binding" evidence="9">
    <location>
        <begin position="2"/>
        <end position="49"/>
    </location>
</feature>
<dbReference type="Gene3D" id="1.10.10.10">
    <property type="entry name" value="Winged helix-like DNA-binding domain superfamily/Winged helix DNA-binding domain"/>
    <property type="match status" value="1"/>
</dbReference>
<evidence type="ECO:0000256" key="6">
    <source>
        <dbReference type="ARBA" id="ARBA00023125"/>
    </source>
</evidence>
<evidence type="ECO:0000313" key="11">
    <source>
        <dbReference type="EMBL" id="BDR52811.1"/>
    </source>
</evidence>
<evidence type="ECO:0000256" key="1">
    <source>
        <dbReference type="ARBA" id="ARBA00004496"/>
    </source>
</evidence>
<evidence type="ECO:0000256" key="2">
    <source>
        <dbReference type="ARBA" id="ARBA00008316"/>
    </source>
</evidence>
<dbReference type="SUPFAM" id="SSF55252">
    <property type="entry name" value="C-terminal domain of arginine repressor"/>
    <property type="match status" value="1"/>
</dbReference>